<dbReference type="STRING" id="1513793.SAMN06296036_10743"/>
<dbReference type="InterPro" id="IPR000836">
    <property type="entry name" value="PRTase_dom"/>
</dbReference>
<dbReference type="EC" id="2.4.2.7" evidence="7 12"/>
<comment type="subcellular location">
    <subcellularLocation>
        <location evidence="3 12">Cytoplasm</location>
    </subcellularLocation>
</comment>
<comment type="catalytic activity">
    <reaction evidence="1 12">
        <text>AMP + diphosphate = 5-phospho-alpha-D-ribose 1-diphosphate + adenine</text>
        <dbReference type="Rhea" id="RHEA:16609"/>
        <dbReference type="ChEBI" id="CHEBI:16708"/>
        <dbReference type="ChEBI" id="CHEBI:33019"/>
        <dbReference type="ChEBI" id="CHEBI:58017"/>
        <dbReference type="ChEBI" id="CHEBI:456215"/>
        <dbReference type="EC" id="2.4.2.7"/>
    </reaction>
</comment>
<evidence type="ECO:0000256" key="3">
    <source>
        <dbReference type="ARBA" id="ARBA00004496"/>
    </source>
</evidence>
<dbReference type="EMBL" id="FWZT01000007">
    <property type="protein sequence ID" value="SMF20593.1"/>
    <property type="molecule type" value="Genomic_DNA"/>
</dbReference>
<dbReference type="Proteomes" id="UP000192907">
    <property type="component" value="Unassembled WGS sequence"/>
</dbReference>
<evidence type="ECO:0000313" key="15">
    <source>
        <dbReference type="Proteomes" id="UP000192907"/>
    </source>
</evidence>
<dbReference type="FunFam" id="3.40.50.2020:FF:000004">
    <property type="entry name" value="Adenine phosphoribosyltransferase"/>
    <property type="match status" value="1"/>
</dbReference>
<dbReference type="InterPro" id="IPR050054">
    <property type="entry name" value="UPRTase/APRTase"/>
</dbReference>
<protein>
    <recommendedName>
        <fullName evidence="7 12">Adenine phosphoribosyltransferase</fullName>
        <shortName evidence="12">APRT</shortName>
        <ecNumber evidence="7 12">2.4.2.7</ecNumber>
    </recommendedName>
</protein>
<dbReference type="Gene3D" id="3.40.50.2020">
    <property type="match status" value="1"/>
</dbReference>
<evidence type="ECO:0000256" key="1">
    <source>
        <dbReference type="ARBA" id="ARBA00000868"/>
    </source>
</evidence>
<dbReference type="Pfam" id="PF00156">
    <property type="entry name" value="Pribosyltran"/>
    <property type="match status" value="1"/>
</dbReference>
<evidence type="ECO:0000256" key="9">
    <source>
        <dbReference type="ARBA" id="ARBA00022676"/>
    </source>
</evidence>
<dbReference type="NCBIfam" id="TIGR01090">
    <property type="entry name" value="apt"/>
    <property type="match status" value="1"/>
</dbReference>
<dbReference type="RefSeq" id="WP_200820692.1">
    <property type="nucleotide sequence ID" value="NZ_FWZT01000007.1"/>
</dbReference>
<feature type="domain" description="Phosphoribosyltransferase" evidence="13">
    <location>
        <begin position="41"/>
        <end position="148"/>
    </location>
</feature>
<dbReference type="UniPathway" id="UPA00588">
    <property type="reaction ID" value="UER00646"/>
</dbReference>
<evidence type="ECO:0000256" key="4">
    <source>
        <dbReference type="ARBA" id="ARBA00004659"/>
    </source>
</evidence>
<dbReference type="NCBIfam" id="NF002633">
    <property type="entry name" value="PRK02304.1-2"/>
    <property type="match status" value="1"/>
</dbReference>
<keyword evidence="9 12" id="KW-0328">Glycosyltransferase</keyword>
<comment type="function">
    <text evidence="2 12">Catalyzes a salvage reaction resulting in the formation of AMP, that is energically less costly than de novo synthesis.</text>
</comment>
<dbReference type="NCBIfam" id="NF002634">
    <property type="entry name" value="PRK02304.1-3"/>
    <property type="match status" value="1"/>
</dbReference>
<dbReference type="HAMAP" id="MF_00004">
    <property type="entry name" value="Aden_phosphoribosyltr"/>
    <property type="match status" value="1"/>
</dbReference>
<keyword evidence="15" id="KW-1185">Reference proteome</keyword>
<dbReference type="GO" id="GO:0002055">
    <property type="term" value="F:adenine binding"/>
    <property type="evidence" value="ECO:0007669"/>
    <property type="project" value="TreeGrafter"/>
</dbReference>
<evidence type="ECO:0000256" key="7">
    <source>
        <dbReference type="ARBA" id="ARBA00011893"/>
    </source>
</evidence>
<reference evidence="15" key="1">
    <citation type="submission" date="2017-04" db="EMBL/GenBank/DDBJ databases">
        <authorList>
            <person name="Varghese N."/>
            <person name="Submissions S."/>
        </authorList>
    </citation>
    <scope>NUCLEOTIDE SEQUENCE [LARGE SCALE GENOMIC DNA]</scope>
    <source>
        <strain evidence="15">RKEM611</strain>
    </source>
</reference>
<proteinExistence type="inferred from homology"/>
<dbReference type="GO" id="GO:0006168">
    <property type="term" value="P:adenine salvage"/>
    <property type="evidence" value="ECO:0007669"/>
    <property type="project" value="InterPro"/>
</dbReference>
<keyword evidence="11 12" id="KW-0660">Purine salvage</keyword>
<gene>
    <name evidence="12" type="primary">apt</name>
    <name evidence="14" type="ORF">SAMN06296036_10743</name>
</gene>
<comment type="pathway">
    <text evidence="4 12">Purine metabolism; AMP biosynthesis via salvage pathway; AMP from adenine: step 1/1.</text>
</comment>
<dbReference type="CDD" id="cd06223">
    <property type="entry name" value="PRTases_typeI"/>
    <property type="match status" value="1"/>
</dbReference>
<accession>A0A1Y6BU60</accession>
<evidence type="ECO:0000256" key="11">
    <source>
        <dbReference type="ARBA" id="ARBA00022726"/>
    </source>
</evidence>
<evidence type="ECO:0000256" key="10">
    <source>
        <dbReference type="ARBA" id="ARBA00022679"/>
    </source>
</evidence>
<keyword evidence="8 12" id="KW-0963">Cytoplasm</keyword>
<dbReference type="GO" id="GO:0003999">
    <property type="term" value="F:adenine phosphoribosyltransferase activity"/>
    <property type="evidence" value="ECO:0007669"/>
    <property type="project" value="UniProtKB-UniRule"/>
</dbReference>
<dbReference type="PANTHER" id="PTHR32315:SF3">
    <property type="entry name" value="ADENINE PHOSPHORIBOSYLTRANSFERASE"/>
    <property type="match status" value="1"/>
</dbReference>
<evidence type="ECO:0000256" key="6">
    <source>
        <dbReference type="ARBA" id="ARBA00011738"/>
    </source>
</evidence>
<dbReference type="PANTHER" id="PTHR32315">
    <property type="entry name" value="ADENINE PHOSPHORIBOSYLTRANSFERASE"/>
    <property type="match status" value="1"/>
</dbReference>
<dbReference type="InterPro" id="IPR005764">
    <property type="entry name" value="Ade_phspho_trans"/>
</dbReference>
<comment type="subunit">
    <text evidence="6 12">Homodimer.</text>
</comment>
<evidence type="ECO:0000256" key="8">
    <source>
        <dbReference type="ARBA" id="ARBA00022490"/>
    </source>
</evidence>
<dbReference type="GO" id="GO:0044209">
    <property type="term" value="P:AMP salvage"/>
    <property type="evidence" value="ECO:0007669"/>
    <property type="project" value="UniProtKB-UniRule"/>
</dbReference>
<dbReference type="InterPro" id="IPR029057">
    <property type="entry name" value="PRTase-like"/>
</dbReference>
<sequence length="170" mass="18464">MELKSFIREIPDFPKPGINFKDITPLLKSPAALQATFDQLAAPFRDQKIDFVAGTESRGFMFGVGVAQALGVGFIPIRKKGKLPAEVFSETYELEYGTDCLEIHKDAIEKDQKVLLVDDLLATGGTMKATAKLVEACGGQVVSCAFLIELSFLGGKEALGDYSIHTLISY</sequence>
<name>A0A1Y6BU60_9BACT</name>
<evidence type="ECO:0000256" key="5">
    <source>
        <dbReference type="ARBA" id="ARBA00008391"/>
    </source>
</evidence>
<evidence type="ECO:0000256" key="12">
    <source>
        <dbReference type="HAMAP-Rule" id="MF_00004"/>
    </source>
</evidence>
<evidence type="ECO:0000256" key="2">
    <source>
        <dbReference type="ARBA" id="ARBA00003968"/>
    </source>
</evidence>
<dbReference type="AlphaFoldDB" id="A0A1Y6BU60"/>
<evidence type="ECO:0000259" key="13">
    <source>
        <dbReference type="Pfam" id="PF00156"/>
    </source>
</evidence>
<dbReference type="GO" id="GO:0006166">
    <property type="term" value="P:purine ribonucleoside salvage"/>
    <property type="evidence" value="ECO:0007669"/>
    <property type="project" value="UniProtKB-UniRule"/>
</dbReference>
<organism evidence="14 15">
    <name type="scientific">Pseudobacteriovorax antillogorgiicola</name>
    <dbReference type="NCBI Taxonomy" id="1513793"/>
    <lineage>
        <taxon>Bacteria</taxon>
        <taxon>Pseudomonadati</taxon>
        <taxon>Bdellovibrionota</taxon>
        <taxon>Oligoflexia</taxon>
        <taxon>Oligoflexales</taxon>
        <taxon>Pseudobacteriovoracaceae</taxon>
        <taxon>Pseudobacteriovorax</taxon>
    </lineage>
</organism>
<dbReference type="SUPFAM" id="SSF53271">
    <property type="entry name" value="PRTase-like"/>
    <property type="match status" value="1"/>
</dbReference>
<dbReference type="NCBIfam" id="NF002636">
    <property type="entry name" value="PRK02304.1-5"/>
    <property type="match status" value="1"/>
</dbReference>
<keyword evidence="10 12" id="KW-0808">Transferase</keyword>
<dbReference type="GO" id="GO:0016208">
    <property type="term" value="F:AMP binding"/>
    <property type="evidence" value="ECO:0007669"/>
    <property type="project" value="TreeGrafter"/>
</dbReference>
<comment type="similarity">
    <text evidence="5 12">Belongs to the purine/pyrimidine phosphoribosyltransferase family.</text>
</comment>
<dbReference type="GO" id="GO:0005737">
    <property type="term" value="C:cytoplasm"/>
    <property type="evidence" value="ECO:0007669"/>
    <property type="project" value="UniProtKB-SubCell"/>
</dbReference>
<evidence type="ECO:0000313" key="14">
    <source>
        <dbReference type="EMBL" id="SMF20593.1"/>
    </source>
</evidence>